<evidence type="ECO:0000256" key="1">
    <source>
        <dbReference type="PROSITE-ProRule" id="PRU00520"/>
    </source>
</evidence>
<dbReference type="PANTHER" id="PTHR47268">
    <property type="entry name" value="ACYLPHOSPHATASE"/>
    <property type="match status" value="1"/>
</dbReference>
<sequence>MYIFHGRVQGIGLRARTYSMAKSLGLSGYIKNRDDGTVEAVFQGDEEKIKRIIEYIKGIAYIEKIDYFDDDVKYNDFQIRY</sequence>
<evidence type="ECO:0000313" key="4">
    <source>
        <dbReference type="EMBL" id="SMD31582.1"/>
    </source>
</evidence>
<dbReference type="Pfam" id="PF00708">
    <property type="entry name" value="Acylphosphatase"/>
    <property type="match status" value="1"/>
</dbReference>
<dbReference type="PROSITE" id="PS51160">
    <property type="entry name" value="ACYLPHOSPHATASE_3"/>
    <property type="match status" value="1"/>
</dbReference>
<feature type="active site" evidence="1">
    <location>
        <position position="14"/>
    </location>
</feature>
<dbReference type="Gene3D" id="3.30.70.100">
    <property type="match status" value="1"/>
</dbReference>
<dbReference type="SUPFAM" id="SSF54975">
    <property type="entry name" value="Acylphosphatase/BLUF domain-like"/>
    <property type="match status" value="1"/>
</dbReference>
<keyword evidence="1" id="KW-0378">Hydrolase</keyword>
<organism evidence="4 5">
    <name type="scientific">Picrophilus torridus (strain ATCC 700027 / DSM 9790 / JCM 10055 / NBRC 100828 / KAW 2/3)</name>
    <dbReference type="NCBI Taxonomy" id="1122961"/>
    <lineage>
        <taxon>Archaea</taxon>
        <taxon>Methanobacteriati</taxon>
        <taxon>Thermoplasmatota</taxon>
        <taxon>Thermoplasmata</taxon>
        <taxon>Thermoplasmatales</taxon>
        <taxon>Picrophilaceae</taxon>
        <taxon>Picrophilus</taxon>
    </lineage>
</organism>
<dbReference type="PANTHER" id="PTHR47268:SF4">
    <property type="entry name" value="ACYLPHOSPHATASE"/>
    <property type="match status" value="1"/>
</dbReference>
<evidence type="ECO:0000256" key="2">
    <source>
        <dbReference type="RuleBase" id="RU004168"/>
    </source>
</evidence>
<proteinExistence type="inferred from homology"/>
<comment type="caution">
    <text evidence="4">The sequence shown here is derived from an EMBL/GenBank/DDBJ whole genome shotgun (WGS) entry which is preliminary data.</text>
</comment>
<comment type="similarity">
    <text evidence="2">Belongs to the acylphosphatase family.</text>
</comment>
<feature type="domain" description="Acylphosphatase-like" evidence="3">
    <location>
        <begin position="1"/>
        <end position="81"/>
    </location>
</feature>
<evidence type="ECO:0000313" key="5">
    <source>
        <dbReference type="Proteomes" id="UP000192315"/>
    </source>
</evidence>
<accession>A0A8G2FY04</accession>
<dbReference type="InterPro" id="IPR036046">
    <property type="entry name" value="Acylphosphatase-like_dom_sf"/>
</dbReference>
<evidence type="ECO:0000259" key="3">
    <source>
        <dbReference type="PROSITE" id="PS51160"/>
    </source>
</evidence>
<keyword evidence="5" id="KW-1185">Reference proteome</keyword>
<feature type="active site" evidence="1">
    <location>
        <position position="32"/>
    </location>
</feature>
<dbReference type="OrthoDB" id="6643at2157"/>
<dbReference type="RefSeq" id="WP_011177038.1">
    <property type="nucleotide sequence ID" value="NC_005877.1"/>
</dbReference>
<name>A0A8G2FY04_PICTO</name>
<dbReference type="EC" id="3.6.1.7" evidence="1"/>
<gene>
    <name evidence="4" type="ORF">SAMN02745355_1535</name>
</gene>
<dbReference type="AlphaFoldDB" id="A0A8G2FY04"/>
<dbReference type="InterPro" id="IPR020456">
    <property type="entry name" value="Acylphosphatase"/>
</dbReference>
<dbReference type="GO" id="GO:0003998">
    <property type="term" value="F:acylphosphatase activity"/>
    <property type="evidence" value="ECO:0007669"/>
    <property type="project" value="UniProtKB-EC"/>
</dbReference>
<dbReference type="InterPro" id="IPR001792">
    <property type="entry name" value="Acylphosphatase-like_dom"/>
</dbReference>
<dbReference type="GeneID" id="2845246"/>
<dbReference type="SMR" id="A0A8G2FY04"/>
<comment type="catalytic activity">
    <reaction evidence="1">
        <text>an acyl phosphate + H2O = a carboxylate + phosphate + H(+)</text>
        <dbReference type="Rhea" id="RHEA:14965"/>
        <dbReference type="ChEBI" id="CHEBI:15377"/>
        <dbReference type="ChEBI" id="CHEBI:15378"/>
        <dbReference type="ChEBI" id="CHEBI:29067"/>
        <dbReference type="ChEBI" id="CHEBI:43474"/>
        <dbReference type="ChEBI" id="CHEBI:59918"/>
        <dbReference type="EC" id="3.6.1.7"/>
    </reaction>
</comment>
<reference evidence="4 5" key="1">
    <citation type="submission" date="2017-04" db="EMBL/GenBank/DDBJ databases">
        <authorList>
            <person name="Varghese N."/>
            <person name="Submissions S."/>
        </authorList>
    </citation>
    <scope>NUCLEOTIDE SEQUENCE [LARGE SCALE GENOMIC DNA]</scope>
    <source>
        <strain evidence="4 5">DSM 9789</strain>
    </source>
</reference>
<dbReference type="Proteomes" id="UP000192315">
    <property type="component" value="Unassembled WGS sequence"/>
</dbReference>
<protein>
    <recommendedName>
        <fullName evidence="1">acylphosphatase</fullName>
        <ecNumber evidence="1">3.6.1.7</ecNumber>
    </recommendedName>
</protein>
<dbReference type="EMBL" id="FWYE01000005">
    <property type="protein sequence ID" value="SMD31582.1"/>
    <property type="molecule type" value="Genomic_DNA"/>
</dbReference>